<dbReference type="AlphaFoldDB" id="A0AAN8RW46"/>
<evidence type="ECO:0000256" key="1">
    <source>
        <dbReference type="SAM" id="Phobius"/>
    </source>
</evidence>
<keyword evidence="1" id="KW-0812">Transmembrane</keyword>
<keyword evidence="1" id="KW-1133">Transmembrane helix</keyword>
<dbReference type="EMBL" id="JAVHJM010000008">
    <property type="protein sequence ID" value="KAK6508665.1"/>
    <property type="molecule type" value="Genomic_DNA"/>
</dbReference>
<accession>A0AAN8RW46</accession>
<dbReference type="Proteomes" id="UP001307849">
    <property type="component" value="Unassembled WGS sequence"/>
</dbReference>
<feature type="transmembrane region" description="Helical" evidence="1">
    <location>
        <begin position="190"/>
        <end position="213"/>
    </location>
</feature>
<evidence type="ECO:0000313" key="3">
    <source>
        <dbReference type="Proteomes" id="UP001307849"/>
    </source>
</evidence>
<keyword evidence="1" id="KW-0472">Membrane</keyword>
<sequence length="290" mass="32719">MSTYFVNSIYRHISLPRELLQGLEWSKSFRLNSLDLNAHFSFTFNKSLTIIVPLQDLEYSIDGQDKKSRSFLKISKKPAEYILGAPFFRYGSTNLEPISYFLLAAYIFLDHQKKQLKIAPTIRKEGATLVPFAGTEQRILEDIHFKDAPPKRVQPVPHMIGQHLATPMADTVIDTPNSYDSAKADNITTIVIAATIPGSLLLIVLGFIIWLLFRKRQQRSRSQDQVPEIRGSWSDFFNRKHSVLTLGSISDNTLINRSTTGPSGQMSTISFEFGLDSERSSSSSAIMGWI</sequence>
<comment type="caution">
    <text evidence="2">The sequence shown here is derived from an EMBL/GenBank/DDBJ whole genome shotgun (WGS) entry which is preliminary data.</text>
</comment>
<protein>
    <submittedName>
        <fullName evidence="2">Uncharacterized protein</fullName>
    </submittedName>
</protein>
<reference evidence="2 3" key="1">
    <citation type="submission" date="2019-10" db="EMBL/GenBank/DDBJ databases">
        <authorList>
            <person name="Palmer J.M."/>
        </authorList>
    </citation>
    <scope>NUCLEOTIDE SEQUENCE [LARGE SCALE GENOMIC DNA]</scope>
    <source>
        <strain evidence="2 3">TWF506</strain>
    </source>
</reference>
<name>A0AAN8RW46_9PEZI</name>
<gene>
    <name evidence="2" type="ORF">TWF506_010745</name>
</gene>
<proteinExistence type="predicted"/>
<keyword evidence="3" id="KW-1185">Reference proteome</keyword>
<evidence type="ECO:0000313" key="2">
    <source>
        <dbReference type="EMBL" id="KAK6508665.1"/>
    </source>
</evidence>
<organism evidence="2 3">
    <name type="scientific">Arthrobotrys conoides</name>
    <dbReference type="NCBI Taxonomy" id="74498"/>
    <lineage>
        <taxon>Eukaryota</taxon>
        <taxon>Fungi</taxon>
        <taxon>Dikarya</taxon>
        <taxon>Ascomycota</taxon>
        <taxon>Pezizomycotina</taxon>
        <taxon>Orbiliomycetes</taxon>
        <taxon>Orbiliales</taxon>
        <taxon>Orbiliaceae</taxon>
        <taxon>Arthrobotrys</taxon>
    </lineage>
</organism>